<dbReference type="RefSeq" id="XP_038054562.1">
    <property type="nucleotide sequence ID" value="XM_038198634.1"/>
</dbReference>
<dbReference type="FunFam" id="2.60.40.60:FF:000020">
    <property type="entry name" value="Dachsous cadherin-related 1b"/>
    <property type="match status" value="2"/>
</dbReference>
<dbReference type="InterPro" id="IPR013320">
    <property type="entry name" value="ConA-like_dom_sf"/>
</dbReference>
<dbReference type="Pfam" id="PF02210">
    <property type="entry name" value="Laminin_G_2"/>
    <property type="match status" value="1"/>
</dbReference>
<keyword evidence="15" id="KW-0732">Signal</keyword>
<dbReference type="Gene3D" id="2.60.40.10">
    <property type="entry name" value="Immunoglobulins"/>
    <property type="match status" value="1"/>
</dbReference>
<dbReference type="InterPro" id="IPR000742">
    <property type="entry name" value="EGF"/>
</dbReference>
<keyword evidence="11" id="KW-0966">Cell projection</keyword>
<dbReference type="InterPro" id="IPR013783">
    <property type="entry name" value="Ig-like_fold"/>
</dbReference>
<dbReference type="Gene3D" id="2.60.120.200">
    <property type="match status" value="1"/>
</dbReference>
<keyword evidence="9" id="KW-1015">Disulfide bond</keyword>
<feature type="chain" id="PRO_5037033212" evidence="15">
    <location>
        <begin position="24"/>
        <end position="1363"/>
    </location>
</feature>
<name>A0A913ZSF7_PATMI</name>
<evidence type="ECO:0000259" key="19">
    <source>
        <dbReference type="PROSITE" id="PS50853"/>
    </source>
</evidence>
<evidence type="ECO:0000256" key="5">
    <source>
        <dbReference type="ARBA" id="ARBA00022837"/>
    </source>
</evidence>
<dbReference type="SMART" id="SM00060">
    <property type="entry name" value="FN3"/>
    <property type="match status" value="1"/>
</dbReference>
<evidence type="ECO:0000256" key="9">
    <source>
        <dbReference type="ARBA" id="ARBA00023157"/>
    </source>
</evidence>
<evidence type="ECO:0000256" key="2">
    <source>
        <dbReference type="ARBA" id="ARBA00004316"/>
    </source>
</evidence>
<evidence type="ECO:0000256" key="15">
    <source>
        <dbReference type="SAM" id="SignalP"/>
    </source>
</evidence>
<dbReference type="OMA" id="WHDVHIN"/>
<keyword evidence="4" id="KW-0677">Repeat</keyword>
<comment type="subcellular location">
    <subcellularLocation>
        <location evidence="2">Cell projection</location>
    </subcellularLocation>
    <subcellularLocation>
        <location evidence="1">Membrane</location>
        <topology evidence="1">Single-pass membrane protein</topology>
    </subcellularLocation>
</comment>
<dbReference type="CDD" id="cd11304">
    <property type="entry name" value="Cadherin_repeat"/>
    <property type="match status" value="3"/>
</dbReference>
<feature type="region of interest" description="Disordered" evidence="14">
    <location>
        <begin position="108"/>
        <end position="145"/>
    </location>
</feature>
<dbReference type="EnsemblMetazoa" id="XM_038198634.1">
    <property type="protein sequence ID" value="XP_038054562.1"/>
    <property type="gene ID" value="LOC119726784"/>
</dbReference>
<dbReference type="PRINTS" id="PR00205">
    <property type="entry name" value="CADHERIN"/>
</dbReference>
<keyword evidence="7" id="KW-1133">Transmembrane helix</keyword>
<feature type="domain" description="Cadherin" evidence="18">
    <location>
        <begin position="385"/>
        <end position="493"/>
    </location>
</feature>
<dbReference type="CDD" id="cd00063">
    <property type="entry name" value="FN3"/>
    <property type="match status" value="1"/>
</dbReference>
<dbReference type="PANTHER" id="PTHR24026">
    <property type="entry name" value="FAT ATYPICAL CADHERIN-RELATED"/>
    <property type="match status" value="1"/>
</dbReference>
<dbReference type="OrthoDB" id="6252479at2759"/>
<feature type="signal peptide" evidence="15">
    <location>
        <begin position="1"/>
        <end position="23"/>
    </location>
</feature>
<evidence type="ECO:0000256" key="12">
    <source>
        <dbReference type="PROSITE-ProRule" id="PRU00043"/>
    </source>
</evidence>
<evidence type="ECO:0000259" key="16">
    <source>
        <dbReference type="PROSITE" id="PS50025"/>
    </source>
</evidence>
<feature type="compositionally biased region" description="Polar residues" evidence="14">
    <location>
        <begin position="123"/>
        <end position="145"/>
    </location>
</feature>
<keyword evidence="3" id="KW-0812">Transmembrane</keyword>
<proteinExistence type="predicted"/>
<sequence>MKTCKSRSRCLILLVASLHFAHAHYVPCTIGPPHQTISNTTAVPSGTDFDIEKPQSTNVGATAHSTLPTTVVLDTTSNIESTDGIDTKTVENVVSGNYNTVDTMDIDTSTSIDTGTEVDVASPTETTSNSQRTTGIDTPTTAASVDSGTDVDVTLEIDIEDLQRPVIDDTSIKPYVVPTKTGSTSKQPTDIPFTTSIDTTPKIDIDNPRLKTTASIETTTVKLNVITTTTVGTSRPTTDFPSKFESTTGIDTAASTDIENLNDIEITFGIGTTTRPKKPGRMMSKPTTASTPLELENTFSIDTAPTTEIVLPTDRLETTAGIDATITTTPGIDSDLVSTSHTDTINPTEFESTLRPFTSTAPKETSIPPLTSPTIPPNLYSPVFYEDVYYSEVYEYGPLGTILRTVQALDWDQGGAGNITYSISSGADDEDGWEDFAVHPVTGVVFVVGELDRETKGAYMIELTATDQGMPPRSAVAQLQVTVLDVNDNRPLFEKPGYEAVIDEDAHPMSRVLHVTATDKDSGTNGAVMYMLSGHHSNTFSIDHRSGLIRTRRSLDRERIAQYTVKVIATDHLFVTVVEVLVRVGDVNDNAPKFPSPIIHLNVTENNLPFGPIGKVTATDADEGPNAQVSYAFVQQRASQTRQRFQIERGTGIVHTLYRFDREQRSEYEAIVRASSGRLFTDASLVIHILDLNDNPPTVPSTQELFYNFHAGFRGCHIIGKVGALDKDIGDSLKFRLLEENNNFAGGEGRRKASSSSSDRSTVVLGMSFALDENTGIIRACHRRSSTYSSPSAKQLAIEVSDGLHNVTCSYTMYLLPVDDQSLNHGMSLRLRIRSDVETFLSRYRDFVSALTGVFKTTENFVTLMVRGGLARSPIGVSESPLVLRAFLAVRRRDGTVLAPDEVRSLLYLESEQLRRFADIIPDPVRPQCRLVPTLVAGEASVVTEVALGLSYTAFNVSFRMSCGTPLCGASVCSEFEECVRQVVDEYQEEQFSCRCLFPGNTNCQPPFPAGNCSEAVCNHHGSCAVDNSGWVDCLCRDQGRYDGPRCQMTTRSFTDGSFLAFMPLGRLSREFHISLRFKTLKSNGLLLYNGQLGGMRGESVALQIVGGRLHFSRSGRLDAHASAAGSSASIARNVSDGVWHDVHINHSGGSVLMGIDNCTLTAAAWNVTSASPSCLGIGVQRKTPRAKFLNLNGPLFLGGLPPFVTANHVTSAHFEGCLNDVRFNSALLDFSTRLKNVGTTPRCSDKNDLRETVTTNAKVPRAVRSLSVRPRTRSLVVKWILPKDKSGQVTGFKISYVEVNENDDPLSVTRTIFINSASEKGFTIERLTPGTRYRVDVRALSAAGLGHPSTDFAVTKNSKPKK</sequence>
<dbReference type="GeneID" id="119726784"/>
<evidence type="ECO:0000256" key="8">
    <source>
        <dbReference type="ARBA" id="ARBA00023136"/>
    </source>
</evidence>
<dbReference type="PROSITE" id="PS00232">
    <property type="entry name" value="CADHERIN_1"/>
    <property type="match status" value="3"/>
</dbReference>
<dbReference type="GO" id="GO:0007156">
    <property type="term" value="P:homophilic cell adhesion via plasma membrane adhesion molecules"/>
    <property type="evidence" value="ECO:0007669"/>
    <property type="project" value="InterPro"/>
</dbReference>
<feature type="region of interest" description="Disordered" evidence="14">
    <location>
        <begin position="270"/>
        <end position="289"/>
    </location>
</feature>
<evidence type="ECO:0000256" key="7">
    <source>
        <dbReference type="ARBA" id="ARBA00022989"/>
    </source>
</evidence>
<comment type="caution">
    <text evidence="13">Lacks conserved residue(s) required for the propagation of feature annotation.</text>
</comment>
<evidence type="ECO:0000259" key="18">
    <source>
        <dbReference type="PROSITE" id="PS50268"/>
    </source>
</evidence>
<protein>
    <submittedName>
        <fullName evidence="20">Uncharacterized protein</fullName>
    </submittedName>
</protein>
<accession>A0A913ZSF7</accession>
<dbReference type="GO" id="GO:0005886">
    <property type="term" value="C:plasma membrane"/>
    <property type="evidence" value="ECO:0007669"/>
    <property type="project" value="InterPro"/>
</dbReference>
<dbReference type="InterPro" id="IPR003961">
    <property type="entry name" value="FN3_dom"/>
</dbReference>
<organism evidence="20 21">
    <name type="scientific">Patiria miniata</name>
    <name type="common">Bat star</name>
    <name type="synonym">Asterina miniata</name>
    <dbReference type="NCBI Taxonomy" id="46514"/>
    <lineage>
        <taxon>Eukaryota</taxon>
        <taxon>Metazoa</taxon>
        <taxon>Echinodermata</taxon>
        <taxon>Eleutherozoa</taxon>
        <taxon>Asterozoa</taxon>
        <taxon>Asteroidea</taxon>
        <taxon>Valvatacea</taxon>
        <taxon>Valvatida</taxon>
        <taxon>Asterinidae</taxon>
        <taxon>Patiria</taxon>
    </lineage>
</organism>
<reference evidence="20" key="1">
    <citation type="submission" date="2022-11" db="UniProtKB">
        <authorList>
            <consortium name="EnsemblMetazoa"/>
        </authorList>
    </citation>
    <scope>IDENTIFICATION</scope>
</reference>
<dbReference type="GO" id="GO:0005509">
    <property type="term" value="F:calcium ion binding"/>
    <property type="evidence" value="ECO:0007669"/>
    <property type="project" value="UniProtKB-UniRule"/>
</dbReference>
<feature type="domain" description="Laminin G" evidence="16">
    <location>
        <begin position="1049"/>
        <end position="1244"/>
    </location>
</feature>
<keyword evidence="21" id="KW-1185">Reference proteome</keyword>
<feature type="domain" description="Cadherin" evidence="18">
    <location>
        <begin position="494"/>
        <end position="594"/>
    </location>
</feature>
<dbReference type="Pfam" id="PF00041">
    <property type="entry name" value="fn3"/>
    <property type="match status" value="1"/>
</dbReference>
<dbReference type="InterPro" id="IPR001791">
    <property type="entry name" value="Laminin_G"/>
</dbReference>
<evidence type="ECO:0000256" key="1">
    <source>
        <dbReference type="ARBA" id="ARBA00004167"/>
    </source>
</evidence>
<dbReference type="SMART" id="SM00112">
    <property type="entry name" value="CA"/>
    <property type="match status" value="3"/>
</dbReference>
<dbReference type="SUPFAM" id="SSF49313">
    <property type="entry name" value="Cadherin-like"/>
    <property type="match status" value="3"/>
</dbReference>
<feature type="domain" description="Fibronectin type-III" evidence="19">
    <location>
        <begin position="1260"/>
        <end position="1362"/>
    </location>
</feature>
<keyword evidence="8" id="KW-0472">Membrane</keyword>
<dbReference type="PROSITE" id="PS50268">
    <property type="entry name" value="CADHERIN_2"/>
    <property type="match status" value="3"/>
</dbReference>
<evidence type="ECO:0000256" key="3">
    <source>
        <dbReference type="ARBA" id="ARBA00022692"/>
    </source>
</evidence>
<dbReference type="GO" id="GO:0042995">
    <property type="term" value="C:cell projection"/>
    <property type="evidence" value="ECO:0007669"/>
    <property type="project" value="UniProtKB-SubCell"/>
</dbReference>
<dbReference type="InterPro" id="IPR036116">
    <property type="entry name" value="FN3_sf"/>
</dbReference>
<evidence type="ECO:0000313" key="21">
    <source>
        <dbReference type="Proteomes" id="UP000887568"/>
    </source>
</evidence>
<dbReference type="CDD" id="cd00110">
    <property type="entry name" value="LamG"/>
    <property type="match status" value="1"/>
</dbReference>
<evidence type="ECO:0000256" key="13">
    <source>
        <dbReference type="PROSITE-ProRule" id="PRU00076"/>
    </source>
</evidence>
<feature type="domain" description="EGF-like" evidence="17">
    <location>
        <begin position="1009"/>
        <end position="1048"/>
    </location>
</feature>
<dbReference type="PANTHER" id="PTHR24026:SF51">
    <property type="entry name" value="PROTOCADHERIN-LIKE WING POLARITY PROTEIN STAN"/>
    <property type="match status" value="1"/>
</dbReference>
<dbReference type="Pfam" id="PF00028">
    <property type="entry name" value="Cadherin"/>
    <property type="match status" value="3"/>
</dbReference>
<evidence type="ECO:0000256" key="6">
    <source>
        <dbReference type="ARBA" id="ARBA00022889"/>
    </source>
</evidence>
<evidence type="ECO:0000259" key="17">
    <source>
        <dbReference type="PROSITE" id="PS50026"/>
    </source>
</evidence>
<dbReference type="SMART" id="SM00282">
    <property type="entry name" value="LamG"/>
    <property type="match status" value="1"/>
</dbReference>
<keyword evidence="5 12" id="KW-0106">Calcium</keyword>
<dbReference type="InterPro" id="IPR020894">
    <property type="entry name" value="Cadherin_CS"/>
</dbReference>
<keyword evidence="10" id="KW-0325">Glycoprotein</keyword>
<dbReference type="PROSITE" id="PS50026">
    <property type="entry name" value="EGF_3"/>
    <property type="match status" value="1"/>
</dbReference>
<dbReference type="Proteomes" id="UP000887568">
    <property type="component" value="Unplaced"/>
</dbReference>
<keyword evidence="6" id="KW-0130">Cell adhesion</keyword>
<evidence type="ECO:0000256" key="10">
    <source>
        <dbReference type="ARBA" id="ARBA00023180"/>
    </source>
</evidence>
<dbReference type="FunFam" id="2.60.40.60:FF:000002">
    <property type="entry name" value="Protocadherin alpha 2"/>
    <property type="match status" value="1"/>
</dbReference>
<dbReference type="PROSITE" id="PS50025">
    <property type="entry name" value="LAM_G_DOMAIN"/>
    <property type="match status" value="1"/>
</dbReference>
<evidence type="ECO:0000256" key="4">
    <source>
        <dbReference type="ARBA" id="ARBA00022737"/>
    </source>
</evidence>
<evidence type="ECO:0000313" key="20">
    <source>
        <dbReference type="EnsemblMetazoa" id="XP_038054562.1"/>
    </source>
</evidence>
<evidence type="ECO:0000256" key="14">
    <source>
        <dbReference type="SAM" id="MobiDB-lite"/>
    </source>
</evidence>
<feature type="domain" description="Cadherin" evidence="18">
    <location>
        <begin position="595"/>
        <end position="699"/>
    </location>
</feature>
<dbReference type="SUPFAM" id="SSF49265">
    <property type="entry name" value="Fibronectin type III"/>
    <property type="match status" value="1"/>
</dbReference>
<keyword evidence="13" id="KW-0245">EGF-like domain</keyword>
<dbReference type="InterPro" id="IPR015919">
    <property type="entry name" value="Cadherin-like_sf"/>
</dbReference>
<dbReference type="InterPro" id="IPR002126">
    <property type="entry name" value="Cadherin-like_dom"/>
</dbReference>
<evidence type="ECO:0000256" key="11">
    <source>
        <dbReference type="ARBA" id="ARBA00023273"/>
    </source>
</evidence>
<dbReference type="Gene3D" id="2.60.40.60">
    <property type="entry name" value="Cadherins"/>
    <property type="match status" value="4"/>
</dbReference>
<dbReference type="PROSITE" id="PS50853">
    <property type="entry name" value="FN3"/>
    <property type="match status" value="1"/>
</dbReference>
<dbReference type="SUPFAM" id="SSF49899">
    <property type="entry name" value="Concanavalin A-like lectins/glucanases"/>
    <property type="match status" value="1"/>
</dbReference>